<evidence type="ECO:0000256" key="8">
    <source>
        <dbReference type="SAM" id="MobiDB-lite"/>
    </source>
</evidence>
<feature type="compositionally biased region" description="Low complexity" evidence="8">
    <location>
        <begin position="447"/>
        <end position="512"/>
    </location>
</feature>
<evidence type="ECO:0000313" key="12">
    <source>
        <dbReference type="Proteomes" id="UP000076218"/>
    </source>
</evidence>
<evidence type="ECO:0000256" key="9">
    <source>
        <dbReference type="SAM" id="Phobius"/>
    </source>
</evidence>
<dbReference type="InterPro" id="IPR050879">
    <property type="entry name" value="Acyltransferase_3"/>
</dbReference>
<evidence type="ECO:0000256" key="6">
    <source>
        <dbReference type="ARBA" id="ARBA00023136"/>
    </source>
</evidence>
<dbReference type="GO" id="GO:0009103">
    <property type="term" value="P:lipopolysaccharide biosynthetic process"/>
    <property type="evidence" value="ECO:0007669"/>
    <property type="project" value="TreeGrafter"/>
</dbReference>
<dbReference type="STRING" id="31965.AWH51_07220"/>
<evidence type="ECO:0000259" key="10">
    <source>
        <dbReference type="Pfam" id="PF01757"/>
    </source>
</evidence>
<evidence type="ECO:0000256" key="3">
    <source>
        <dbReference type="ARBA" id="ARBA00022679"/>
    </source>
</evidence>
<comment type="subcellular location">
    <subcellularLocation>
        <location evidence="1">Cell membrane</location>
        <topology evidence="1">Multi-pass membrane protein</topology>
    </subcellularLocation>
</comment>
<dbReference type="InterPro" id="IPR002656">
    <property type="entry name" value="Acyl_transf_3_dom"/>
</dbReference>
<proteinExistence type="predicted"/>
<feature type="compositionally biased region" description="Pro residues" evidence="8">
    <location>
        <begin position="513"/>
        <end position="522"/>
    </location>
</feature>
<evidence type="ECO:0000313" key="11">
    <source>
        <dbReference type="EMBL" id="KZC95597.1"/>
    </source>
</evidence>
<feature type="transmembrane region" description="Helical" evidence="9">
    <location>
        <begin position="321"/>
        <end position="338"/>
    </location>
</feature>
<feature type="transmembrane region" description="Helical" evidence="9">
    <location>
        <begin position="216"/>
        <end position="235"/>
    </location>
</feature>
<gene>
    <name evidence="11" type="ORF">AWH51_07220</name>
</gene>
<feature type="compositionally biased region" description="Pro residues" evidence="8">
    <location>
        <begin position="1"/>
        <end position="15"/>
    </location>
</feature>
<dbReference type="Gene3D" id="3.40.50.1110">
    <property type="entry name" value="SGNH hydrolase"/>
    <property type="match status" value="1"/>
</dbReference>
<feature type="transmembrane region" description="Helical" evidence="9">
    <location>
        <begin position="281"/>
        <end position="300"/>
    </location>
</feature>
<feature type="region of interest" description="Disordered" evidence="8">
    <location>
        <begin position="1"/>
        <end position="22"/>
    </location>
</feature>
<organism evidence="11 12">
    <name type="scientific">Clavibacter tessellarius</name>
    <dbReference type="NCBI Taxonomy" id="31965"/>
    <lineage>
        <taxon>Bacteria</taxon>
        <taxon>Bacillati</taxon>
        <taxon>Actinomycetota</taxon>
        <taxon>Actinomycetes</taxon>
        <taxon>Micrococcales</taxon>
        <taxon>Microbacteriaceae</taxon>
        <taxon>Clavibacter</taxon>
    </lineage>
</organism>
<feature type="transmembrane region" description="Helical" evidence="9">
    <location>
        <begin position="247"/>
        <end position="269"/>
    </location>
</feature>
<comment type="caution">
    <text evidence="11">The sequence shown here is derived from an EMBL/GenBank/DDBJ whole genome shotgun (WGS) entry which is preliminary data.</text>
</comment>
<evidence type="ECO:0000256" key="5">
    <source>
        <dbReference type="ARBA" id="ARBA00022989"/>
    </source>
</evidence>
<name>A0A154V2Q6_9MICO</name>
<feature type="region of interest" description="Disordered" evidence="8">
    <location>
        <begin position="422"/>
        <end position="528"/>
    </location>
</feature>
<feature type="transmembrane region" description="Helical" evidence="9">
    <location>
        <begin position="191"/>
        <end position="210"/>
    </location>
</feature>
<dbReference type="Proteomes" id="UP000076218">
    <property type="component" value="Unassembled WGS sequence"/>
</dbReference>
<evidence type="ECO:0000256" key="4">
    <source>
        <dbReference type="ARBA" id="ARBA00022692"/>
    </source>
</evidence>
<dbReference type="PANTHER" id="PTHR23028">
    <property type="entry name" value="ACETYLTRANSFERASE"/>
    <property type="match status" value="1"/>
</dbReference>
<dbReference type="GO" id="GO:0005886">
    <property type="term" value="C:plasma membrane"/>
    <property type="evidence" value="ECO:0007669"/>
    <property type="project" value="UniProtKB-SubCell"/>
</dbReference>
<keyword evidence="4 9" id="KW-0812">Transmembrane</keyword>
<dbReference type="Pfam" id="PF01757">
    <property type="entry name" value="Acyl_transf_3"/>
    <property type="match status" value="1"/>
</dbReference>
<feature type="transmembrane region" description="Helical" evidence="9">
    <location>
        <begin position="385"/>
        <end position="404"/>
    </location>
</feature>
<dbReference type="InterPro" id="IPR036514">
    <property type="entry name" value="SGNH_hydro_sf"/>
</dbReference>
<dbReference type="SUPFAM" id="SSF52266">
    <property type="entry name" value="SGNH hydrolase"/>
    <property type="match status" value="1"/>
</dbReference>
<dbReference type="AlphaFoldDB" id="A0A154V2Q6"/>
<feature type="transmembrane region" description="Helical" evidence="9">
    <location>
        <begin position="56"/>
        <end position="76"/>
    </location>
</feature>
<feature type="domain" description="Acyltransferase 3" evidence="10">
    <location>
        <begin position="30"/>
        <end position="362"/>
    </location>
</feature>
<feature type="transmembrane region" description="Helical" evidence="9">
    <location>
        <begin position="344"/>
        <end position="364"/>
    </location>
</feature>
<dbReference type="PANTHER" id="PTHR23028:SF53">
    <property type="entry name" value="ACYL_TRANSF_3 DOMAIN-CONTAINING PROTEIN"/>
    <property type="match status" value="1"/>
</dbReference>
<dbReference type="GO" id="GO:0016747">
    <property type="term" value="F:acyltransferase activity, transferring groups other than amino-acyl groups"/>
    <property type="evidence" value="ECO:0007669"/>
    <property type="project" value="InterPro"/>
</dbReference>
<keyword evidence="3" id="KW-0808">Transferase</keyword>
<dbReference type="EMBL" id="LQXA01000020">
    <property type="protein sequence ID" value="KZC95597.1"/>
    <property type="molecule type" value="Genomic_DNA"/>
</dbReference>
<keyword evidence="6 9" id="KW-0472">Membrane</keyword>
<evidence type="ECO:0000256" key="1">
    <source>
        <dbReference type="ARBA" id="ARBA00004651"/>
    </source>
</evidence>
<feature type="transmembrane region" description="Helical" evidence="9">
    <location>
        <begin position="97"/>
        <end position="116"/>
    </location>
</feature>
<keyword evidence="5 9" id="KW-1133">Transmembrane helix</keyword>
<dbReference type="OrthoDB" id="3404679at2"/>
<keyword evidence="7" id="KW-0012">Acyltransferase</keyword>
<evidence type="ECO:0000256" key="7">
    <source>
        <dbReference type="ARBA" id="ARBA00023315"/>
    </source>
</evidence>
<evidence type="ECO:0000256" key="2">
    <source>
        <dbReference type="ARBA" id="ARBA00022475"/>
    </source>
</evidence>
<reference evidence="11 12" key="1">
    <citation type="submission" date="2016-01" db="EMBL/GenBank/DDBJ databases">
        <title>Draft genome sequence of Clavibacter michiganensis subsp. tessellarius DOAB 609.</title>
        <authorList>
            <person name="Tambong J.T."/>
        </authorList>
    </citation>
    <scope>NUCLEOTIDE SEQUENCE [LARGE SCALE GENOMIC DNA]</scope>
    <source>
        <strain evidence="11 12">DOAB 609</strain>
    </source>
</reference>
<accession>A0A154V2Q6</accession>
<dbReference type="RefSeq" id="WP_063071076.1">
    <property type="nucleotide sequence ID" value="NZ_LQXA01000020.1"/>
</dbReference>
<keyword evidence="2" id="KW-1003">Cell membrane</keyword>
<protein>
    <recommendedName>
        <fullName evidence="10">Acyltransferase 3 domain-containing protein</fullName>
    </recommendedName>
</protein>
<sequence>MPSQPAPDPRGPVDPGPADDAAAGSHARYAGLDALRALGLLAVVLFHAAPDAVPGGYAGVDVFFVISGFLITGLLLRERRATGTIRLGAFAVRRVRRLLPAAVIVVTAATAVAAMIGGDVLVGLPAQLVGMAALGTNWQMLIAGGDYFLHSTTGLFDNFWSLAIEEQFYLVWPMVLLVLTRGGRTIRLRWLWAAGAVAAVIPLALTAAGLTEAAYLATPAHAFGLLFGAALAVAAERRRTRADPAADAHATAWAVVSYLSLVAFGLLALAPDAADPGSRSLVTVLGAGLGCVMVLACSRGGASPFARLDAGPTGWLGRRSYGLYLWHLPMLVLAAAALPDVGGLGPVPGLLLALGISVVAAAASHRWVELPVLRLGFRRLLRQPVALAAAVALVLGLGTSVTAAERADPGETEAQRFVEQGSADLPGDDDVDPGADAPGDPGGPGDPGVAADPGGSSSPDASPGAPGADRAPDAGTPDADAPRATPTPTATPGPSAHAPGTPGASPPTTSTPAPTPAAPAPHAPTMDGSSTIAIGDSVMLASGRALQQQLPGITIDAVVSRQMPAAAQLVRSHLDSRPDATTVVIALGTNGMGGVDDLEQAIQAAGGRKVVLVDVSGPMSWTSRVDDAIQQAAASHANVRIARWQAIATANPGLLAKDGIHPGRRAAAMYAAAVRDAIASFG</sequence>